<evidence type="ECO:0000256" key="10">
    <source>
        <dbReference type="PIRSR" id="PIRSR622684-1"/>
    </source>
</evidence>
<keyword evidence="3 11" id="KW-0645">Protease</keyword>
<evidence type="ECO:0000256" key="4">
    <source>
        <dbReference type="ARBA" id="ARBA00022723"/>
    </source>
</evidence>
<evidence type="ECO:0000256" key="8">
    <source>
        <dbReference type="ARBA" id="ARBA00022807"/>
    </source>
</evidence>
<keyword evidence="6" id="KW-0863">Zinc-finger</keyword>
<feature type="active site" evidence="10 11">
    <location>
        <position position="333"/>
    </location>
</feature>
<dbReference type="GO" id="GO:0004198">
    <property type="term" value="F:calcium-dependent cysteine-type endopeptidase activity"/>
    <property type="evidence" value="ECO:0007669"/>
    <property type="project" value="InterPro"/>
</dbReference>
<comment type="similarity">
    <text evidence="1">Belongs to the peptidase C2 family.</text>
</comment>
<dbReference type="PRINTS" id="PR00704">
    <property type="entry name" value="CALPAIN"/>
</dbReference>
<dbReference type="PANTHER" id="PTHR10183">
    <property type="entry name" value="CALPAIN"/>
    <property type="match status" value="1"/>
</dbReference>
<feature type="region of interest" description="Disordered" evidence="12">
    <location>
        <begin position="1"/>
        <end position="46"/>
    </location>
</feature>
<dbReference type="InterPro" id="IPR001300">
    <property type="entry name" value="Peptidase_C2_calpain_cat"/>
</dbReference>
<dbReference type="GO" id="GO:0006508">
    <property type="term" value="P:proteolysis"/>
    <property type="evidence" value="ECO:0007669"/>
    <property type="project" value="UniProtKB-KW"/>
</dbReference>
<dbReference type="SUPFAM" id="SSF54001">
    <property type="entry name" value="Cysteine proteinases"/>
    <property type="match status" value="1"/>
</dbReference>
<dbReference type="InterPro" id="IPR038765">
    <property type="entry name" value="Papain-like_cys_pep_sf"/>
</dbReference>
<evidence type="ECO:0000256" key="7">
    <source>
        <dbReference type="ARBA" id="ARBA00022801"/>
    </source>
</evidence>
<organism evidence="14 15">
    <name type="scientific">Blepharisma stoltei</name>
    <dbReference type="NCBI Taxonomy" id="1481888"/>
    <lineage>
        <taxon>Eukaryota</taxon>
        <taxon>Sar</taxon>
        <taxon>Alveolata</taxon>
        <taxon>Ciliophora</taxon>
        <taxon>Postciliodesmatophora</taxon>
        <taxon>Heterotrichea</taxon>
        <taxon>Heterotrichida</taxon>
        <taxon>Blepharismidae</taxon>
        <taxon>Blepharisma</taxon>
    </lineage>
</organism>
<dbReference type="PROSITE" id="PS50203">
    <property type="entry name" value="CALPAIN_CAT"/>
    <property type="match status" value="1"/>
</dbReference>
<evidence type="ECO:0000256" key="1">
    <source>
        <dbReference type="ARBA" id="ARBA00007623"/>
    </source>
</evidence>
<name>A0AAU9J672_9CILI</name>
<evidence type="ECO:0000313" key="15">
    <source>
        <dbReference type="Proteomes" id="UP001162131"/>
    </source>
</evidence>
<evidence type="ECO:0000313" key="14">
    <source>
        <dbReference type="EMBL" id="CAG9317232.1"/>
    </source>
</evidence>
<keyword evidence="4" id="KW-0479">Metal-binding</keyword>
<comment type="caution">
    <text evidence="14">The sequence shown here is derived from an EMBL/GenBank/DDBJ whole genome shotgun (WGS) entry which is preliminary data.</text>
</comment>
<dbReference type="SMART" id="SM00230">
    <property type="entry name" value="CysPc"/>
    <property type="match status" value="1"/>
</dbReference>
<dbReference type="AlphaFoldDB" id="A0AAU9J672"/>
<evidence type="ECO:0000256" key="3">
    <source>
        <dbReference type="ARBA" id="ARBA00022670"/>
    </source>
</evidence>
<dbReference type="PANTHER" id="PTHR10183:SF379">
    <property type="entry name" value="CALPAIN-5"/>
    <property type="match status" value="1"/>
</dbReference>
<dbReference type="InterPro" id="IPR022684">
    <property type="entry name" value="Calpain_cysteine_protease"/>
</dbReference>
<keyword evidence="5" id="KW-0677">Repeat</keyword>
<keyword evidence="8 11" id="KW-0788">Thiol protease</keyword>
<feature type="domain" description="Calpain catalytic" evidence="13">
    <location>
        <begin position="91"/>
        <end position="389"/>
    </location>
</feature>
<dbReference type="EMBL" id="CAJZBQ010000018">
    <property type="protein sequence ID" value="CAG9317232.1"/>
    <property type="molecule type" value="Genomic_DNA"/>
</dbReference>
<evidence type="ECO:0000256" key="12">
    <source>
        <dbReference type="SAM" id="MobiDB-lite"/>
    </source>
</evidence>
<keyword evidence="15" id="KW-1185">Reference proteome</keyword>
<reference evidence="14" key="1">
    <citation type="submission" date="2021-09" db="EMBL/GenBank/DDBJ databases">
        <authorList>
            <consortium name="AG Swart"/>
            <person name="Singh M."/>
            <person name="Singh A."/>
            <person name="Seah K."/>
            <person name="Emmerich C."/>
        </authorList>
    </citation>
    <scope>NUCLEOTIDE SEQUENCE</scope>
    <source>
        <strain evidence="14">ATCC30299</strain>
    </source>
</reference>
<feature type="active site" evidence="10 11">
    <location>
        <position position="309"/>
    </location>
</feature>
<keyword evidence="9" id="KW-0862">Zinc</keyword>
<accession>A0AAU9J672</accession>
<feature type="active site" evidence="10 11">
    <location>
        <position position="154"/>
    </location>
</feature>
<dbReference type="GO" id="GO:0008270">
    <property type="term" value="F:zinc ion binding"/>
    <property type="evidence" value="ECO:0007669"/>
    <property type="project" value="UniProtKB-KW"/>
</dbReference>
<feature type="compositionally biased region" description="Acidic residues" evidence="12">
    <location>
        <begin position="12"/>
        <end position="38"/>
    </location>
</feature>
<evidence type="ECO:0000256" key="5">
    <source>
        <dbReference type="ARBA" id="ARBA00022737"/>
    </source>
</evidence>
<gene>
    <name evidence="14" type="ORF">BSTOLATCC_MIC18486</name>
</gene>
<keyword evidence="2" id="KW-0597">Phosphoprotein</keyword>
<evidence type="ECO:0000256" key="9">
    <source>
        <dbReference type="ARBA" id="ARBA00022833"/>
    </source>
</evidence>
<evidence type="ECO:0000256" key="2">
    <source>
        <dbReference type="ARBA" id="ARBA00022553"/>
    </source>
</evidence>
<dbReference type="Pfam" id="PF00648">
    <property type="entry name" value="Peptidase_C2"/>
    <property type="match status" value="1"/>
</dbReference>
<dbReference type="CDD" id="cd00044">
    <property type="entry name" value="CysPc"/>
    <property type="match status" value="1"/>
</dbReference>
<dbReference type="Proteomes" id="UP001162131">
    <property type="component" value="Unassembled WGS sequence"/>
</dbReference>
<dbReference type="InterPro" id="IPR000169">
    <property type="entry name" value="Pept_cys_AS"/>
</dbReference>
<sequence length="641" mass="73724">MAWWKIQGTPDAYEDEDEDVDLEYGEEEEEEEEEEEPSYSDKKPAGTKVLFREREEIADMGQNLYRELISNTSNQGQTDRIRQNYEKSKTLFVDQQFPAESSSLIKDPTLADFHTQRLWRSFVWKRAEEIFKQPIKVFNNIDPNDIQQGSLGDCYFLSTLSAIAEFPKRIEQLFDTQDYQPSGCYTVNICDMGVWTDYVVDDYFPCTADGKIAFSGPHIESGISELWVLLLEKAWAKRFGSYWAIDAGFTEDSLRDLTGGPCETVFNEDEEMWDKIYNANREDWIITAASSGEEGNGDAVNEMGLVTLHAYAVIDAQEVRSKRGNETILQIRNPWGSQEWQGDWSDQSDLWTPELKKKLGWSNSDDGTFWMAFDDFARYFSSVTICRIHDSYHYEAFHHSQKEGQFAVYKVTLSQPGQTYFITTQMDSRRFAEEDGYEYSPVRIIVGKVNPKKPGNKGCKLQYISGLANAYQRDVWSVADLEAGTYLVYVEIDWLNELTDQYGFSVYSASPIKLEDVTFQEKNFLQDIYTYNLAKQDSQPRSIGEGISFYTSTHYGAKDDGKFMEGFLFDCIRNKSRNTIIELEIMHKSFDNMELLAPFEGGDSYKVKLKPGEKAVVVKKQISLVEETSVVISMRKKIIPI</sequence>
<evidence type="ECO:0000259" key="13">
    <source>
        <dbReference type="PROSITE" id="PS50203"/>
    </source>
</evidence>
<dbReference type="Gene3D" id="3.90.70.10">
    <property type="entry name" value="Cysteine proteinases"/>
    <property type="match status" value="1"/>
</dbReference>
<protein>
    <recommendedName>
        <fullName evidence="13">Calpain catalytic domain-containing protein</fullName>
    </recommendedName>
</protein>
<evidence type="ECO:0000256" key="6">
    <source>
        <dbReference type="ARBA" id="ARBA00022771"/>
    </source>
</evidence>
<dbReference type="FunFam" id="3.90.70.10:FF:000010">
    <property type="entry name" value="Calpain 15"/>
    <property type="match status" value="1"/>
</dbReference>
<dbReference type="PROSITE" id="PS00139">
    <property type="entry name" value="THIOL_PROTEASE_CYS"/>
    <property type="match status" value="1"/>
</dbReference>
<proteinExistence type="inferred from homology"/>
<evidence type="ECO:0000256" key="11">
    <source>
        <dbReference type="PROSITE-ProRule" id="PRU00239"/>
    </source>
</evidence>
<keyword evidence="7 11" id="KW-0378">Hydrolase</keyword>